<feature type="region of interest" description="Disordered" evidence="1">
    <location>
        <begin position="54"/>
        <end position="77"/>
    </location>
</feature>
<gene>
    <name evidence="2" type="ORF">Saso_51390</name>
</gene>
<accession>A0ABQ3S5U2</accession>
<evidence type="ECO:0000313" key="3">
    <source>
        <dbReference type="Proteomes" id="UP000649259"/>
    </source>
</evidence>
<dbReference type="EMBL" id="BNEB01000005">
    <property type="protein sequence ID" value="GHI63489.1"/>
    <property type="molecule type" value="Genomic_DNA"/>
</dbReference>
<dbReference type="Proteomes" id="UP000649259">
    <property type="component" value="Unassembled WGS sequence"/>
</dbReference>
<protein>
    <submittedName>
        <fullName evidence="2">Uncharacterized protein</fullName>
    </submittedName>
</protein>
<keyword evidence="3" id="KW-1185">Reference proteome</keyword>
<organism evidence="2 3">
    <name type="scientific">Streptomyces asoensis</name>
    <dbReference type="NCBI Taxonomy" id="249586"/>
    <lineage>
        <taxon>Bacteria</taxon>
        <taxon>Bacillati</taxon>
        <taxon>Actinomycetota</taxon>
        <taxon>Actinomycetes</taxon>
        <taxon>Kitasatosporales</taxon>
        <taxon>Streptomycetaceae</taxon>
        <taxon>Streptomyces</taxon>
    </lineage>
</organism>
<proteinExistence type="predicted"/>
<comment type="caution">
    <text evidence="2">The sequence shown here is derived from an EMBL/GenBank/DDBJ whole genome shotgun (WGS) entry which is preliminary data.</text>
</comment>
<name>A0ABQ3S5U2_9ACTN</name>
<feature type="region of interest" description="Disordered" evidence="1">
    <location>
        <begin position="1"/>
        <end position="21"/>
    </location>
</feature>
<sequence length="184" mass="18394">MPYVGDTGLPKGGDQAVGGCGPADHCPAQPFRRVRGDRHLAPVPQHQSLVVTVGGVPQPGRQVGEETPDDLPRGGPGDGPGLVHALGELVRGELGTAPVEQPGEVDARRTGDHPGDGHLAEGVVGHAGDRDVGHALGHTQCGLDLVGVDVLTAADDDVLEAAADGEVAGFVAPGQVAGAEPAVL</sequence>
<evidence type="ECO:0000313" key="2">
    <source>
        <dbReference type="EMBL" id="GHI63489.1"/>
    </source>
</evidence>
<reference evidence="3" key="1">
    <citation type="submission" date="2023-07" db="EMBL/GenBank/DDBJ databases">
        <title>Whole genome shotgun sequence of Streptomyces cacaoi subsp. asoensis NBRC 13813.</title>
        <authorList>
            <person name="Komaki H."/>
            <person name="Tamura T."/>
        </authorList>
    </citation>
    <scope>NUCLEOTIDE SEQUENCE [LARGE SCALE GENOMIC DNA]</scope>
    <source>
        <strain evidence="3">NBRC 13813</strain>
    </source>
</reference>
<evidence type="ECO:0000256" key="1">
    <source>
        <dbReference type="SAM" id="MobiDB-lite"/>
    </source>
</evidence>